<reference evidence="3" key="1">
    <citation type="journal article" date="2019" name="Int. J. Syst. Evol. Microbiol.">
        <title>The Global Catalogue of Microorganisms (GCM) 10K type strain sequencing project: providing services to taxonomists for standard genome sequencing and annotation.</title>
        <authorList>
            <consortium name="The Broad Institute Genomics Platform"/>
            <consortium name="The Broad Institute Genome Sequencing Center for Infectious Disease"/>
            <person name="Wu L."/>
            <person name="Ma J."/>
        </authorList>
    </citation>
    <scope>NUCLEOTIDE SEQUENCE [LARGE SCALE GENOMIC DNA]</scope>
    <source>
        <strain evidence="3">CGMCC 4.1434</strain>
    </source>
</reference>
<protein>
    <submittedName>
        <fullName evidence="2">CpaE family protein</fullName>
    </submittedName>
</protein>
<dbReference type="Pfam" id="PF13614">
    <property type="entry name" value="AAA_31"/>
    <property type="match status" value="1"/>
</dbReference>
<name>A0ABW0TJ94_9BACL</name>
<gene>
    <name evidence="2" type="ORF">ACFPRA_08030</name>
</gene>
<dbReference type="SUPFAM" id="SSF52540">
    <property type="entry name" value="P-loop containing nucleoside triphosphate hydrolases"/>
    <property type="match status" value="1"/>
</dbReference>
<dbReference type="PANTHER" id="PTHR43384:SF13">
    <property type="entry name" value="SLR0110 PROTEIN"/>
    <property type="match status" value="1"/>
</dbReference>
<dbReference type="InterPro" id="IPR025669">
    <property type="entry name" value="AAA_dom"/>
</dbReference>
<dbReference type="Gene3D" id="3.40.50.300">
    <property type="entry name" value="P-loop containing nucleotide triphosphate hydrolases"/>
    <property type="match status" value="1"/>
</dbReference>
<comment type="caution">
    <text evidence="2">The sequence shown here is derived from an EMBL/GenBank/DDBJ whole genome shotgun (WGS) entry which is preliminary data.</text>
</comment>
<dbReference type="InterPro" id="IPR050625">
    <property type="entry name" value="ParA/MinD_ATPase"/>
</dbReference>
<proteinExistence type="predicted"/>
<feature type="domain" description="AAA" evidence="1">
    <location>
        <begin position="129"/>
        <end position="270"/>
    </location>
</feature>
<evidence type="ECO:0000313" key="3">
    <source>
        <dbReference type="Proteomes" id="UP001596109"/>
    </source>
</evidence>
<accession>A0ABW0TJ94</accession>
<organism evidence="2 3">
    <name type="scientific">Sporosarcina soli</name>
    <dbReference type="NCBI Taxonomy" id="334736"/>
    <lineage>
        <taxon>Bacteria</taxon>
        <taxon>Bacillati</taxon>
        <taxon>Bacillota</taxon>
        <taxon>Bacilli</taxon>
        <taxon>Bacillales</taxon>
        <taxon>Caryophanaceae</taxon>
        <taxon>Sporosarcina</taxon>
    </lineage>
</organism>
<dbReference type="PANTHER" id="PTHR43384">
    <property type="entry name" value="SEPTUM SITE-DETERMINING PROTEIN MIND HOMOLOG, CHLOROPLASTIC-RELATED"/>
    <property type="match status" value="1"/>
</dbReference>
<dbReference type="InterPro" id="IPR011006">
    <property type="entry name" value="CheY-like_superfamily"/>
</dbReference>
<sequence>MFQVNALLLTEDEEWQERISEYAERNSLHLTVAQEIRKMLGQQQYHIYLFDLDTVPLQQMIPQMTAMSAVIGLTRKENFEVSREWLIKGAKDIIVFPEEKPRLEALIQEIVNQYTIQREADMGFGTGEVHAFYSAKGGSGCTILAAMMSQSFSVHYQKKVLLIDLNAQYGVTDALFSMQPQRSYYDLLPVVNEIEMRHLQNIANEHVDTGVFVISSPSDPEKTEEITDELIAKLIRVARAHFDHVILDLPSAMNSITFTALNAATKIHYVMTPDSLGLRSYKYAKELFEKFSIGAGMSKTLLLNKVHAKSEMTASDIKKIVGTEIEAQFADDFYGIQSNINMGTGFYRNKKHKGDSKIAKDMKKYIDSFVLKAKE</sequence>
<dbReference type="InterPro" id="IPR027417">
    <property type="entry name" value="P-loop_NTPase"/>
</dbReference>
<dbReference type="SUPFAM" id="SSF52172">
    <property type="entry name" value="CheY-like"/>
    <property type="match status" value="1"/>
</dbReference>
<keyword evidence="3" id="KW-1185">Reference proteome</keyword>
<dbReference type="RefSeq" id="WP_381432454.1">
    <property type="nucleotide sequence ID" value="NZ_JBHSNO010000005.1"/>
</dbReference>
<evidence type="ECO:0000313" key="2">
    <source>
        <dbReference type="EMBL" id="MFC5588831.1"/>
    </source>
</evidence>
<evidence type="ECO:0000259" key="1">
    <source>
        <dbReference type="Pfam" id="PF13614"/>
    </source>
</evidence>
<dbReference type="EMBL" id="JBHSNO010000005">
    <property type="protein sequence ID" value="MFC5588831.1"/>
    <property type="molecule type" value="Genomic_DNA"/>
</dbReference>
<dbReference type="Proteomes" id="UP001596109">
    <property type="component" value="Unassembled WGS sequence"/>
</dbReference>